<dbReference type="HOGENOM" id="CLU_083287_27_4_9"/>
<proteinExistence type="predicted"/>
<feature type="coiled-coil region" evidence="1">
    <location>
        <begin position="97"/>
        <end position="129"/>
    </location>
</feature>
<organism evidence="3 4">
    <name type="scientific">Clostridium acetobutylicum (strain ATCC 824 / DSM 792 / JCM 1419 / IAM 19013 / LMG 5710 / NBRC 13948 / NRRL B-527 / VKM B-1787 / 2291 / W)</name>
    <dbReference type="NCBI Taxonomy" id="272562"/>
    <lineage>
        <taxon>Bacteria</taxon>
        <taxon>Bacillati</taxon>
        <taxon>Bacillota</taxon>
        <taxon>Clostridia</taxon>
        <taxon>Eubacteriales</taxon>
        <taxon>Clostridiaceae</taxon>
        <taxon>Clostridium</taxon>
    </lineage>
</organism>
<dbReference type="Proteomes" id="UP000000814">
    <property type="component" value="Plasmid pSOL1"/>
</dbReference>
<protein>
    <submittedName>
        <fullName evidence="3">MarR family HTH transcriptional regulator</fullName>
    </submittedName>
</protein>
<dbReference type="InterPro" id="IPR039422">
    <property type="entry name" value="MarR/SlyA-like"/>
</dbReference>
<dbReference type="PANTHER" id="PTHR33164:SF43">
    <property type="entry name" value="HTH-TYPE TRANSCRIPTIONAL REPRESSOR YETL"/>
    <property type="match status" value="1"/>
</dbReference>
<dbReference type="KEGG" id="cac:CA_P0052"/>
<dbReference type="GeneID" id="45000285"/>
<dbReference type="InterPro" id="IPR036388">
    <property type="entry name" value="WH-like_DNA-bd_sf"/>
</dbReference>
<dbReference type="RefSeq" id="WP_010890737.1">
    <property type="nucleotide sequence ID" value="NC_001988.2"/>
</dbReference>
<evidence type="ECO:0000313" key="4">
    <source>
        <dbReference type="Proteomes" id="UP000000814"/>
    </source>
</evidence>
<gene>
    <name evidence="3" type="ordered locus">CA_P0052</name>
</gene>
<evidence type="ECO:0000313" key="3">
    <source>
        <dbReference type="EMBL" id="AAK76798.1"/>
    </source>
</evidence>
<sequence length="147" mass="17024">MNKISEEQYKRFDAVMHSIYKRLRQLHGDIDSMFPKGITSSELSVLKAASKYPNSALKEIGEYLDIPGSTLTSIVDRLEKRNLVRRTINKENRRSYALELTKDGIELSNQHEEAEKELWEKVLMSLNEDVERETLINLLDKISKGIE</sequence>
<dbReference type="SUPFAM" id="SSF46785">
    <property type="entry name" value="Winged helix' DNA-binding domain"/>
    <property type="match status" value="1"/>
</dbReference>
<reference evidence="3 4" key="1">
    <citation type="journal article" date="2001" name="J. Bacteriol.">
        <title>Genome sequence and comparative analysis of the solvent-producing bacterium Clostridium acetobutylicum.</title>
        <authorList>
            <person name="Nolling J."/>
            <person name="Breton G."/>
            <person name="Omelchenko M.V."/>
            <person name="Makarova K.S."/>
            <person name="Zeng Q."/>
            <person name="Gibson R."/>
            <person name="Lee H.M."/>
            <person name="Dubois J."/>
            <person name="Qiu D."/>
            <person name="Hitti J."/>
            <person name="Wolf Y.I."/>
            <person name="Tatusov R.L."/>
            <person name="Sabathe F."/>
            <person name="Doucette-Stamm L."/>
            <person name="Soucaille P."/>
            <person name="Daly M.J."/>
            <person name="Bennett G.N."/>
            <person name="Koonin E.V."/>
            <person name="Smith D.R."/>
        </authorList>
    </citation>
    <scope>NUCLEOTIDE SEQUENCE [LARGE SCALE GENOMIC DNA]</scope>
    <source>
        <strain evidence="4">ATCC 824 / DSM 792 / JCM 1419 / LMG 5710 / VKM B-1787</strain>
        <plasmid evidence="4">pSOL1</plasmid>
    </source>
</reference>
<keyword evidence="3" id="KW-0614">Plasmid</keyword>
<dbReference type="Gene3D" id="1.10.10.10">
    <property type="entry name" value="Winged helix-like DNA-binding domain superfamily/Winged helix DNA-binding domain"/>
    <property type="match status" value="1"/>
</dbReference>
<feature type="domain" description="HTH marR-type" evidence="2">
    <location>
        <begin position="1"/>
        <end position="144"/>
    </location>
</feature>
<dbReference type="PRINTS" id="PR00598">
    <property type="entry name" value="HTHMARR"/>
</dbReference>
<dbReference type="SMART" id="SM00347">
    <property type="entry name" value="HTH_MARR"/>
    <property type="match status" value="1"/>
</dbReference>
<dbReference type="PANTHER" id="PTHR33164">
    <property type="entry name" value="TRANSCRIPTIONAL REGULATOR, MARR FAMILY"/>
    <property type="match status" value="1"/>
</dbReference>
<evidence type="ECO:0000259" key="2">
    <source>
        <dbReference type="PROSITE" id="PS50995"/>
    </source>
</evidence>
<dbReference type="GO" id="GO:0006950">
    <property type="term" value="P:response to stress"/>
    <property type="evidence" value="ECO:0007669"/>
    <property type="project" value="TreeGrafter"/>
</dbReference>
<dbReference type="InterPro" id="IPR000835">
    <property type="entry name" value="HTH_MarR-typ"/>
</dbReference>
<dbReference type="InterPro" id="IPR036390">
    <property type="entry name" value="WH_DNA-bd_sf"/>
</dbReference>
<dbReference type="EMBL" id="AE001438">
    <property type="protein sequence ID" value="AAK76798.1"/>
    <property type="molecule type" value="Genomic_DNA"/>
</dbReference>
<dbReference type="AlphaFoldDB" id="Q97TP6"/>
<dbReference type="PROSITE" id="PS50995">
    <property type="entry name" value="HTH_MARR_2"/>
    <property type="match status" value="1"/>
</dbReference>
<name>Q97TP6_CLOAB</name>
<dbReference type="Pfam" id="PF01047">
    <property type="entry name" value="MarR"/>
    <property type="match status" value="1"/>
</dbReference>
<geneLocation type="plasmid" evidence="3 4">
    <name>pSOL1</name>
</geneLocation>
<dbReference type="PATRIC" id="fig|272562.8.peg.51"/>
<keyword evidence="1" id="KW-0175">Coiled coil</keyword>
<accession>Q97TP6</accession>
<keyword evidence="4" id="KW-1185">Reference proteome</keyword>
<dbReference type="GO" id="GO:0003700">
    <property type="term" value="F:DNA-binding transcription factor activity"/>
    <property type="evidence" value="ECO:0007669"/>
    <property type="project" value="InterPro"/>
</dbReference>
<evidence type="ECO:0000256" key="1">
    <source>
        <dbReference type="SAM" id="Coils"/>
    </source>
</evidence>
<dbReference type="OrthoDB" id="1904181at2"/>